<comment type="caution">
    <text evidence="1">The sequence shown here is derived from an EMBL/GenBank/DDBJ whole genome shotgun (WGS) entry which is preliminary data.</text>
</comment>
<dbReference type="GO" id="GO:0005615">
    <property type="term" value="C:extracellular space"/>
    <property type="evidence" value="ECO:0007669"/>
    <property type="project" value="TreeGrafter"/>
</dbReference>
<accession>A0A8X7X9M6</accession>
<feature type="non-terminal residue" evidence="1">
    <location>
        <position position="116"/>
    </location>
</feature>
<dbReference type="GO" id="GO:0009755">
    <property type="term" value="P:hormone-mediated signaling pathway"/>
    <property type="evidence" value="ECO:0007669"/>
    <property type="project" value="TreeGrafter"/>
</dbReference>
<dbReference type="PANTHER" id="PTHR35353:SF1">
    <property type="entry name" value="OSTEOCRIN"/>
    <property type="match status" value="1"/>
</dbReference>
<evidence type="ECO:0000313" key="2">
    <source>
        <dbReference type="Proteomes" id="UP000886611"/>
    </source>
</evidence>
<sequence>MSSEEKSANDLTTKLFLLDELVNLENDVMETKKKRSFTGFGSPLDRLSISTMEVKGKPRWLQFPFELIVKHQLMDLRANKNTFLLFSQDQTYVLNAETHRLYCPVTLVVQDLEHHN</sequence>
<feature type="non-terminal residue" evidence="1">
    <location>
        <position position="1"/>
    </location>
</feature>
<keyword evidence="2" id="KW-1185">Reference proteome</keyword>
<dbReference type="AlphaFoldDB" id="A0A8X7X9M6"/>
<dbReference type="Pfam" id="PF11037">
    <property type="entry name" value="Musclin"/>
    <property type="match status" value="1"/>
</dbReference>
<dbReference type="EMBL" id="JAATIS010004040">
    <property type="protein sequence ID" value="KAG2463405.1"/>
    <property type="molecule type" value="Genomic_DNA"/>
</dbReference>
<gene>
    <name evidence="1" type="primary">Ostn</name>
    <name evidence="1" type="ORF">GTO96_0001190</name>
</gene>
<dbReference type="Proteomes" id="UP000886611">
    <property type="component" value="Unassembled WGS sequence"/>
</dbReference>
<dbReference type="InterPro" id="IPR021088">
    <property type="entry name" value="Osteocrin"/>
</dbReference>
<dbReference type="PANTHER" id="PTHR35353">
    <property type="entry name" value="OSTEOCRIN"/>
    <property type="match status" value="1"/>
</dbReference>
<protein>
    <submittedName>
        <fullName evidence="1">OSTN protein</fullName>
    </submittedName>
</protein>
<evidence type="ECO:0000313" key="1">
    <source>
        <dbReference type="EMBL" id="KAG2463405.1"/>
    </source>
</evidence>
<proteinExistence type="predicted"/>
<organism evidence="1 2">
    <name type="scientific">Polypterus senegalus</name>
    <name type="common">Senegal bichir</name>
    <dbReference type="NCBI Taxonomy" id="55291"/>
    <lineage>
        <taxon>Eukaryota</taxon>
        <taxon>Metazoa</taxon>
        <taxon>Chordata</taxon>
        <taxon>Craniata</taxon>
        <taxon>Vertebrata</taxon>
        <taxon>Euteleostomi</taxon>
        <taxon>Actinopterygii</taxon>
        <taxon>Polypteriformes</taxon>
        <taxon>Polypteridae</taxon>
        <taxon>Polypterus</taxon>
    </lineage>
</organism>
<name>A0A8X7X9M6_POLSE</name>
<dbReference type="GO" id="GO:0005102">
    <property type="term" value="F:signaling receptor binding"/>
    <property type="evidence" value="ECO:0007669"/>
    <property type="project" value="TreeGrafter"/>
</dbReference>
<reference evidence="1 2" key="1">
    <citation type="journal article" date="2021" name="Cell">
        <title>Tracing the genetic footprints of vertebrate landing in non-teleost ray-finned fishes.</title>
        <authorList>
            <person name="Bi X."/>
            <person name="Wang K."/>
            <person name="Yang L."/>
            <person name="Pan H."/>
            <person name="Jiang H."/>
            <person name="Wei Q."/>
            <person name="Fang M."/>
            <person name="Yu H."/>
            <person name="Zhu C."/>
            <person name="Cai Y."/>
            <person name="He Y."/>
            <person name="Gan X."/>
            <person name="Zeng H."/>
            <person name="Yu D."/>
            <person name="Zhu Y."/>
            <person name="Jiang H."/>
            <person name="Qiu Q."/>
            <person name="Yang H."/>
            <person name="Zhang Y.E."/>
            <person name="Wang W."/>
            <person name="Zhu M."/>
            <person name="He S."/>
            <person name="Zhang G."/>
        </authorList>
    </citation>
    <scope>NUCLEOTIDE SEQUENCE [LARGE SCALE GENOMIC DNA]</scope>
    <source>
        <strain evidence="1">Bchr_013</strain>
    </source>
</reference>